<dbReference type="PIRSF" id="PIRSF500134">
    <property type="entry name" value="UDPglc_DH_bac"/>
    <property type="match status" value="1"/>
</dbReference>
<dbReference type="SUPFAM" id="SSF52413">
    <property type="entry name" value="UDP-glucose/GDP-mannose dehydrogenase C-terminal domain"/>
    <property type="match status" value="1"/>
</dbReference>
<feature type="binding site" evidence="11">
    <location>
        <position position="155"/>
    </location>
    <ligand>
        <name>NAD(+)</name>
        <dbReference type="ChEBI" id="CHEBI:57540"/>
    </ligand>
</feature>
<dbReference type="GO" id="GO:0051287">
    <property type="term" value="F:NAD binding"/>
    <property type="evidence" value="ECO:0007669"/>
    <property type="project" value="InterPro"/>
</dbReference>
<feature type="binding site" evidence="10">
    <location>
        <position position="207"/>
    </location>
    <ligand>
        <name>substrate</name>
    </ligand>
</feature>
<comment type="similarity">
    <text evidence="2 8">Belongs to the UDP-glucose/GDP-mannose dehydrogenase family.</text>
</comment>
<dbReference type="AlphaFoldDB" id="A0A7Y0DZW6"/>
<dbReference type="InterPro" id="IPR014026">
    <property type="entry name" value="UDP-Glc/GDP-Man_DH_dimer"/>
</dbReference>
<dbReference type="GO" id="GO:0003979">
    <property type="term" value="F:UDP-glucose 6-dehydrogenase activity"/>
    <property type="evidence" value="ECO:0007669"/>
    <property type="project" value="UniProtKB-EC"/>
</dbReference>
<comment type="caution">
    <text evidence="13">The sequence shown here is derived from an EMBL/GenBank/DDBJ whole genome shotgun (WGS) entry which is preliminary data.</text>
</comment>
<dbReference type="Gene3D" id="3.40.50.720">
    <property type="entry name" value="NAD(P)-binding Rossmann-like Domain"/>
    <property type="match status" value="2"/>
</dbReference>
<evidence type="ECO:0000256" key="5">
    <source>
        <dbReference type="ARBA" id="ARBA00023002"/>
    </source>
</evidence>
<feature type="binding site" evidence="11">
    <location>
        <position position="266"/>
    </location>
    <ligand>
        <name>NAD(+)</name>
        <dbReference type="ChEBI" id="CHEBI:57540"/>
    </ligand>
</feature>
<evidence type="ECO:0000256" key="6">
    <source>
        <dbReference type="ARBA" id="ARBA00023027"/>
    </source>
</evidence>
<keyword evidence="14" id="KW-1185">Reference proteome</keyword>
<evidence type="ECO:0000256" key="4">
    <source>
        <dbReference type="ARBA" id="ARBA00015132"/>
    </source>
</evidence>
<evidence type="ECO:0000256" key="11">
    <source>
        <dbReference type="PIRSR" id="PIRSR500134-3"/>
    </source>
</evidence>
<protein>
    <recommendedName>
        <fullName evidence="4 8">UDP-glucose 6-dehydrogenase</fullName>
        <ecNumber evidence="3 8">1.1.1.22</ecNumber>
    </recommendedName>
</protein>
<name>A0A7Y0DZW6_9PROT</name>
<keyword evidence="6 8" id="KW-0520">NAD</keyword>
<evidence type="ECO:0000313" key="14">
    <source>
        <dbReference type="Proteomes" id="UP000539372"/>
    </source>
</evidence>
<dbReference type="Pfam" id="PF03720">
    <property type="entry name" value="UDPG_MGDP_dh_C"/>
    <property type="match status" value="1"/>
</dbReference>
<dbReference type="InterPro" id="IPR014027">
    <property type="entry name" value="UDP-Glc/GDP-Man_DH_C"/>
</dbReference>
<dbReference type="SUPFAM" id="SSF48179">
    <property type="entry name" value="6-phosphogluconate dehydrogenase C-terminal domain-like"/>
    <property type="match status" value="1"/>
</dbReference>
<dbReference type="NCBIfam" id="TIGR03026">
    <property type="entry name" value="NDP-sugDHase"/>
    <property type="match status" value="1"/>
</dbReference>
<dbReference type="RefSeq" id="WP_169625008.1">
    <property type="nucleotide sequence ID" value="NZ_JABBNT010000002.1"/>
</dbReference>
<feature type="binding site" evidence="11">
    <location>
        <position position="30"/>
    </location>
    <ligand>
        <name>NAD(+)</name>
        <dbReference type="ChEBI" id="CHEBI:57540"/>
    </ligand>
</feature>
<dbReference type="PROSITE" id="PS51257">
    <property type="entry name" value="PROKAR_LIPOPROTEIN"/>
    <property type="match status" value="1"/>
</dbReference>
<dbReference type="GO" id="GO:0000271">
    <property type="term" value="P:polysaccharide biosynthetic process"/>
    <property type="evidence" value="ECO:0007669"/>
    <property type="project" value="InterPro"/>
</dbReference>
<evidence type="ECO:0000259" key="12">
    <source>
        <dbReference type="SMART" id="SM00984"/>
    </source>
</evidence>
<dbReference type="InterPro" id="IPR036291">
    <property type="entry name" value="NAD(P)-bd_dom_sf"/>
</dbReference>
<comment type="pathway">
    <text evidence="1">Nucleotide-sugar biosynthesis; UDP-alpha-D-glucuronate biosynthesis; UDP-alpha-D-glucuronate from UDP-alpha-D-glucose: step 1/1.</text>
</comment>
<feature type="binding site" evidence="11">
    <location>
        <position position="86"/>
    </location>
    <ligand>
        <name>NAD(+)</name>
        <dbReference type="ChEBI" id="CHEBI:57540"/>
    </ligand>
</feature>
<organism evidence="13 14">
    <name type="scientific">Pacificispira spongiicola</name>
    <dbReference type="NCBI Taxonomy" id="2729598"/>
    <lineage>
        <taxon>Bacteria</taxon>
        <taxon>Pseudomonadati</taxon>
        <taxon>Pseudomonadota</taxon>
        <taxon>Alphaproteobacteria</taxon>
        <taxon>Rhodospirillales</taxon>
        <taxon>Rhodospirillaceae</taxon>
        <taxon>Pacificispira</taxon>
    </lineage>
</organism>
<dbReference type="Pfam" id="PF03721">
    <property type="entry name" value="UDPG_MGDP_dh_N"/>
    <property type="match status" value="1"/>
</dbReference>
<evidence type="ECO:0000256" key="7">
    <source>
        <dbReference type="ARBA" id="ARBA00047473"/>
    </source>
</evidence>
<evidence type="ECO:0000256" key="10">
    <source>
        <dbReference type="PIRSR" id="PIRSR500134-2"/>
    </source>
</evidence>
<dbReference type="Proteomes" id="UP000539372">
    <property type="component" value="Unassembled WGS sequence"/>
</dbReference>
<feature type="binding site" evidence="11">
    <location>
        <position position="122"/>
    </location>
    <ligand>
        <name>NAD(+)</name>
        <dbReference type="ChEBI" id="CHEBI:57540"/>
    </ligand>
</feature>
<dbReference type="GO" id="GO:0006065">
    <property type="term" value="P:UDP-glucuronate biosynthetic process"/>
    <property type="evidence" value="ECO:0007669"/>
    <property type="project" value="UniProtKB-UniPathway"/>
</dbReference>
<dbReference type="SMART" id="SM00984">
    <property type="entry name" value="UDPG_MGDP_dh_C"/>
    <property type="match status" value="1"/>
</dbReference>
<feature type="binding site" evidence="11">
    <location>
        <position position="331"/>
    </location>
    <ligand>
        <name>NAD(+)</name>
        <dbReference type="ChEBI" id="CHEBI:57540"/>
    </ligand>
</feature>
<feature type="binding site" evidence="10">
    <location>
        <position position="324"/>
    </location>
    <ligand>
        <name>substrate</name>
    </ligand>
</feature>
<dbReference type="Pfam" id="PF00984">
    <property type="entry name" value="UDPG_MGDP_dh"/>
    <property type="match status" value="1"/>
</dbReference>
<dbReference type="SUPFAM" id="SSF51735">
    <property type="entry name" value="NAD(P)-binding Rossmann-fold domains"/>
    <property type="match status" value="1"/>
</dbReference>
<evidence type="ECO:0000256" key="2">
    <source>
        <dbReference type="ARBA" id="ARBA00006601"/>
    </source>
</evidence>
<dbReference type="PANTHER" id="PTHR43750:SF3">
    <property type="entry name" value="UDP-GLUCOSE 6-DEHYDROGENASE TUAD"/>
    <property type="match status" value="1"/>
</dbReference>
<evidence type="ECO:0000313" key="13">
    <source>
        <dbReference type="EMBL" id="NMM44667.1"/>
    </source>
</evidence>
<dbReference type="InterPro" id="IPR008927">
    <property type="entry name" value="6-PGluconate_DH-like_C_sf"/>
</dbReference>
<dbReference type="EMBL" id="JABBNT010000002">
    <property type="protein sequence ID" value="NMM44667.1"/>
    <property type="molecule type" value="Genomic_DNA"/>
</dbReference>
<evidence type="ECO:0000256" key="8">
    <source>
        <dbReference type="PIRNR" id="PIRNR000124"/>
    </source>
</evidence>
<dbReference type="Gene3D" id="1.20.5.100">
    <property type="entry name" value="Cytochrome c1, transmembrane anchor, C-terminal"/>
    <property type="match status" value="1"/>
</dbReference>
<feature type="binding site" evidence="10">
    <location>
        <begin position="252"/>
        <end position="256"/>
    </location>
    <ligand>
        <name>substrate</name>
    </ligand>
</feature>
<feature type="domain" description="UDP-glucose/GDP-mannose dehydrogenase C-terminal" evidence="12">
    <location>
        <begin position="317"/>
        <end position="418"/>
    </location>
</feature>
<dbReference type="UniPathway" id="UPA00038">
    <property type="reaction ID" value="UER00491"/>
</dbReference>
<evidence type="ECO:0000256" key="9">
    <source>
        <dbReference type="PIRSR" id="PIRSR500134-1"/>
    </source>
</evidence>
<reference evidence="13 14" key="1">
    <citation type="submission" date="2020-04" db="EMBL/GenBank/DDBJ databases">
        <title>Rhodospirillaceae bacterium KN72 isolated from deep sea.</title>
        <authorList>
            <person name="Zhang D.-C."/>
        </authorList>
    </citation>
    <scope>NUCLEOTIDE SEQUENCE [LARGE SCALE GENOMIC DNA]</scope>
    <source>
        <strain evidence="13 14">KN72</strain>
    </source>
</reference>
<accession>A0A7Y0DZW6</accession>
<comment type="catalytic activity">
    <reaction evidence="7 8">
        <text>UDP-alpha-D-glucose + 2 NAD(+) + H2O = UDP-alpha-D-glucuronate + 2 NADH + 3 H(+)</text>
        <dbReference type="Rhea" id="RHEA:23596"/>
        <dbReference type="ChEBI" id="CHEBI:15377"/>
        <dbReference type="ChEBI" id="CHEBI:15378"/>
        <dbReference type="ChEBI" id="CHEBI:57540"/>
        <dbReference type="ChEBI" id="CHEBI:57945"/>
        <dbReference type="ChEBI" id="CHEBI:58052"/>
        <dbReference type="ChEBI" id="CHEBI:58885"/>
        <dbReference type="EC" id="1.1.1.22"/>
    </reaction>
</comment>
<dbReference type="InterPro" id="IPR036220">
    <property type="entry name" value="UDP-Glc/GDP-Man_DH_C_sf"/>
</dbReference>
<dbReference type="PANTHER" id="PTHR43750">
    <property type="entry name" value="UDP-GLUCOSE 6-DEHYDROGENASE TUAD"/>
    <property type="match status" value="1"/>
</dbReference>
<feature type="binding site" evidence="11">
    <location>
        <position position="35"/>
    </location>
    <ligand>
        <name>NAD(+)</name>
        <dbReference type="ChEBI" id="CHEBI:57540"/>
    </ligand>
</feature>
<feature type="binding site" evidence="10">
    <location>
        <position position="260"/>
    </location>
    <ligand>
        <name>substrate</name>
    </ligand>
</feature>
<proteinExistence type="inferred from homology"/>
<feature type="binding site" evidence="10">
    <location>
        <begin position="152"/>
        <end position="155"/>
    </location>
    <ligand>
        <name>substrate</name>
    </ligand>
</feature>
<dbReference type="InterPro" id="IPR001732">
    <property type="entry name" value="UDP-Glc/GDP-Man_DH_N"/>
</dbReference>
<evidence type="ECO:0000256" key="1">
    <source>
        <dbReference type="ARBA" id="ARBA00004701"/>
    </source>
</evidence>
<keyword evidence="5 8" id="KW-0560">Oxidoreductase</keyword>
<sequence>MRIAMIGTGYVGLVSGACFADLGHDVVCVDIDPRKIEKLERGEIPIYEPGLEEIVSRNVTAGRLSFTTEVSEGVPGADAVFIAVGTPPRPDDGHADLRFVHAAAEGVAAAMTGYTVIVDKSTVPVGTAREVSQIVARTRDASEYDVVSNPEFLREGAAIEDFLKPDRVVVGCRTEKAAAIMQGVYKPLTDQGVPLLITDPESAELIKYAANAFLAVKIGFINEIADVCERTGADVRQVAKGIGMDTRIGPKFLMPGPGYGGSCFPKDTLELVATARKSGAPSRIVEAVVESNDNRKRSMADRVADAMGAPVDGARIAVLGLTFKAETDDMRESPAIDIVAALQDKGANVVVHDPKGMEAAKPFIRDVDWAENAYAALDSADAAVIVTEWSEYRMMDLERVKGLLSKPVLVDLRNLFDPADMKDRGFVYSSVGRPAE</sequence>
<gene>
    <name evidence="13" type="ORF">HH303_09250</name>
</gene>
<dbReference type="InterPro" id="IPR028357">
    <property type="entry name" value="UDPglc_DH_bac"/>
</dbReference>
<dbReference type="InterPro" id="IPR017476">
    <property type="entry name" value="UDP-Glc/GDP-Man"/>
</dbReference>
<dbReference type="EC" id="1.1.1.22" evidence="3 8"/>
<feature type="active site" description="Nucleophile" evidence="9">
    <location>
        <position position="263"/>
    </location>
</feature>
<dbReference type="PIRSF" id="PIRSF000124">
    <property type="entry name" value="UDPglc_GDPman_dh"/>
    <property type="match status" value="1"/>
</dbReference>
<evidence type="ECO:0000256" key="3">
    <source>
        <dbReference type="ARBA" id="ARBA00012954"/>
    </source>
</evidence>